<dbReference type="AlphaFoldDB" id="A0A916URB2"/>
<evidence type="ECO:0000256" key="2">
    <source>
        <dbReference type="ARBA" id="ARBA00022723"/>
    </source>
</evidence>
<evidence type="ECO:0000256" key="1">
    <source>
        <dbReference type="ARBA" id="ARBA00008635"/>
    </source>
</evidence>
<dbReference type="GO" id="GO:0046872">
    <property type="term" value="F:metal ion binding"/>
    <property type="evidence" value="ECO:0007669"/>
    <property type="project" value="UniProtKB-KW"/>
</dbReference>
<name>A0A916URB2_9HYPH</name>
<accession>A0A916URB2</accession>
<dbReference type="SUPFAM" id="SSF109854">
    <property type="entry name" value="DinB/YfiT-like putative metalloenzymes"/>
    <property type="match status" value="1"/>
</dbReference>
<evidence type="ECO:0000313" key="5">
    <source>
        <dbReference type="Proteomes" id="UP000637002"/>
    </source>
</evidence>
<keyword evidence="2 3" id="KW-0479">Metal-binding</keyword>
<comment type="similarity">
    <text evidence="1">Belongs to the DinB family.</text>
</comment>
<organism evidence="4 5">
    <name type="scientific">Chelatococcus reniformis</name>
    <dbReference type="NCBI Taxonomy" id="1494448"/>
    <lineage>
        <taxon>Bacteria</taxon>
        <taxon>Pseudomonadati</taxon>
        <taxon>Pseudomonadota</taxon>
        <taxon>Alphaproteobacteria</taxon>
        <taxon>Hyphomicrobiales</taxon>
        <taxon>Chelatococcaceae</taxon>
        <taxon>Chelatococcus</taxon>
    </lineage>
</organism>
<evidence type="ECO:0000313" key="4">
    <source>
        <dbReference type="EMBL" id="GGC84054.1"/>
    </source>
</evidence>
<proteinExistence type="inferred from homology"/>
<keyword evidence="5" id="KW-1185">Reference proteome</keyword>
<dbReference type="Pfam" id="PF05163">
    <property type="entry name" value="DinB"/>
    <property type="match status" value="1"/>
</dbReference>
<dbReference type="PANTHER" id="PTHR37302:SF3">
    <property type="entry name" value="DAMAGE-INDUCIBLE PROTEIN DINB"/>
    <property type="match status" value="1"/>
</dbReference>
<feature type="binding site" evidence="3">
    <location>
        <position position="136"/>
    </location>
    <ligand>
        <name>a divalent metal cation</name>
        <dbReference type="ChEBI" id="CHEBI:60240"/>
    </ligand>
</feature>
<reference evidence="4" key="1">
    <citation type="journal article" date="2014" name="Int. J. Syst. Evol. Microbiol.">
        <title>Complete genome sequence of Corynebacterium casei LMG S-19264T (=DSM 44701T), isolated from a smear-ripened cheese.</title>
        <authorList>
            <consortium name="US DOE Joint Genome Institute (JGI-PGF)"/>
            <person name="Walter F."/>
            <person name="Albersmeier A."/>
            <person name="Kalinowski J."/>
            <person name="Ruckert C."/>
        </authorList>
    </citation>
    <scope>NUCLEOTIDE SEQUENCE</scope>
    <source>
        <strain evidence="4">CGMCC 1.12919</strain>
    </source>
</reference>
<dbReference type="PANTHER" id="PTHR37302">
    <property type="entry name" value="SLR1116 PROTEIN"/>
    <property type="match status" value="1"/>
</dbReference>
<dbReference type="EMBL" id="BMGG01000009">
    <property type="protein sequence ID" value="GGC84054.1"/>
    <property type="molecule type" value="Genomic_DNA"/>
</dbReference>
<dbReference type="InterPro" id="IPR007837">
    <property type="entry name" value="DinB"/>
</dbReference>
<dbReference type="Gene3D" id="1.20.120.450">
    <property type="entry name" value="dinb family like domain"/>
    <property type="match status" value="1"/>
</dbReference>
<sequence>MPTDAVLPYRAMAYNNRWANHRLSAACAKLSPAELTAPRTGFFPSLAATLAHILMVDHFYVGALEGGRPDPAARAEPLPFETLAALREAQMNVDHRLIAAVESLDARGLERIVELRRPTGVQRERTDRLLLHLFQHQDHHRGQAHAMLSGTSVPPPQLDEFFLAEEVALRASEFAELGWTEDRVWGPPSHRGA</sequence>
<dbReference type="InterPro" id="IPR034660">
    <property type="entry name" value="DinB/YfiT-like"/>
</dbReference>
<feature type="binding site" evidence="3">
    <location>
        <position position="52"/>
    </location>
    <ligand>
        <name>a divalent metal cation</name>
        <dbReference type="ChEBI" id="CHEBI:60240"/>
    </ligand>
</feature>
<gene>
    <name evidence="4" type="ORF">GCM10010994_47430</name>
</gene>
<protein>
    <submittedName>
        <fullName evidence="4">Damage-inducible protein DinB</fullName>
    </submittedName>
</protein>
<dbReference type="RefSeq" id="WP_188611658.1">
    <property type="nucleotide sequence ID" value="NZ_BMGG01000009.1"/>
</dbReference>
<feature type="binding site" evidence="3">
    <location>
        <position position="140"/>
    </location>
    <ligand>
        <name>a divalent metal cation</name>
        <dbReference type="ChEBI" id="CHEBI:60240"/>
    </ligand>
</feature>
<dbReference type="Proteomes" id="UP000637002">
    <property type="component" value="Unassembled WGS sequence"/>
</dbReference>
<comment type="caution">
    <text evidence="4">The sequence shown here is derived from an EMBL/GenBank/DDBJ whole genome shotgun (WGS) entry which is preliminary data.</text>
</comment>
<reference evidence="4" key="2">
    <citation type="submission" date="2020-09" db="EMBL/GenBank/DDBJ databases">
        <authorList>
            <person name="Sun Q."/>
            <person name="Zhou Y."/>
        </authorList>
    </citation>
    <scope>NUCLEOTIDE SEQUENCE</scope>
    <source>
        <strain evidence="4">CGMCC 1.12919</strain>
    </source>
</reference>
<evidence type="ECO:0000256" key="3">
    <source>
        <dbReference type="PIRSR" id="PIRSR607837-1"/>
    </source>
</evidence>